<dbReference type="Proteomes" id="UP000000719">
    <property type="component" value="Chromosome"/>
</dbReference>
<organism evidence="1 2">
    <name type="scientific">Halothermothrix orenii (strain H 168 / OCM 544 / DSM 9562)</name>
    <dbReference type="NCBI Taxonomy" id="373903"/>
    <lineage>
        <taxon>Bacteria</taxon>
        <taxon>Bacillati</taxon>
        <taxon>Bacillota</taxon>
        <taxon>Clostridia</taxon>
        <taxon>Halanaerobiales</taxon>
        <taxon>Halothermotrichaceae</taxon>
        <taxon>Halothermothrix</taxon>
    </lineage>
</organism>
<dbReference type="AlphaFoldDB" id="B8CYV1"/>
<protein>
    <submittedName>
        <fullName evidence="1">Uncharacterized protein</fullName>
    </submittedName>
</protein>
<sequence>MWYNVSWETFSDNKGNACKIKNKHHPEFDLMLVA</sequence>
<reference evidence="1 2" key="1">
    <citation type="journal article" date="2009" name="PLoS ONE">
        <title>Genome analysis of the anaerobic thermohalophilic bacterium Halothermothrix orenii.</title>
        <authorList>
            <person name="Mavromatis K."/>
            <person name="Ivanova N."/>
            <person name="Anderson I."/>
            <person name="Lykidis A."/>
            <person name="Hooper S.D."/>
            <person name="Sun H."/>
            <person name="Kunin V."/>
            <person name="Lapidus A."/>
            <person name="Hugenholtz P."/>
            <person name="Patel B."/>
            <person name="Kyrpides N.C."/>
        </authorList>
    </citation>
    <scope>NUCLEOTIDE SEQUENCE [LARGE SCALE GENOMIC DNA]</scope>
    <source>
        <strain evidence="2">H 168 / OCM 544 / DSM 9562</strain>
    </source>
</reference>
<dbReference type="STRING" id="373903.Hore_17210"/>
<name>B8CYV1_HALOH</name>
<gene>
    <name evidence="1" type="ordered locus">Hore_17210</name>
</gene>
<evidence type="ECO:0000313" key="1">
    <source>
        <dbReference type="EMBL" id="ACL70470.1"/>
    </source>
</evidence>
<proteinExistence type="predicted"/>
<accession>B8CYV1</accession>
<keyword evidence="2" id="KW-1185">Reference proteome</keyword>
<dbReference type="HOGENOM" id="CLU_3374072_0_0_9"/>
<dbReference type="KEGG" id="hor:Hore_17210"/>
<evidence type="ECO:0000313" key="2">
    <source>
        <dbReference type="Proteomes" id="UP000000719"/>
    </source>
</evidence>
<dbReference type="EMBL" id="CP001098">
    <property type="protein sequence ID" value="ACL70470.1"/>
    <property type="molecule type" value="Genomic_DNA"/>
</dbReference>